<dbReference type="InterPro" id="IPR007553">
    <property type="entry name" value="2-thiour_desulf"/>
</dbReference>
<dbReference type="PANTHER" id="PTHR30087:SF1">
    <property type="entry name" value="HYPOTHETICAL CYTOSOLIC PROTEIN"/>
    <property type="match status" value="1"/>
</dbReference>
<keyword evidence="2" id="KW-1185">Reference proteome</keyword>
<dbReference type="Proteomes" id="UP001596001">
    <property type="component" value="Unassembled WGS sequence"/>
</dbReference>
<protein>
    <submittedName>
        <fullName evidence="1">DUF523 domain-containing protein</fullName>
    </submittedName>
</protein>
<evidence type="ECO:0000313" key="1">
    <source>
        <dbReference type="EMBL" id="MFC4788295.1"/>
    </source>
</evidence>
<sequence length="175" mass="18938">MQRILVSACLLGEQVRYDGSHKRSRHPILQQWVAENRVISICPELSGGMPVPRLPAEIASGEGGEKVLQRQTSVVDSSGADVSHTFIVGAQNALRIARLHEIHIAVLKEGSPSCGSHQVYDGSFKGHLVAGQGVTATLLRISGIFVFSEMEFNDAHNMLLHLEADGIASPIFHKP</sequence>
<proteinExistence type="predicted"/>
<evidence type="ECO:0000313" key="2">
    <source>
        <dbReference type="Proteomes" id="UP001596001"/>
    </source>
</evidence>
<gene>
    <name evidence="1" type="ORF">ACFO6X_04770</name>
</gene>
<comment type="caution">
    <text evidence="1">The sequence shown here is derived from an EMBL/GenBank/DDBJ whole genome shotgun (WGS) entry which is preliminary data.</text>
</comment>
<name>A0ABV9QB58_9BURK</name>
<dbReference type="Pfam" id="PF04463">
    <property type="entry name" value="2-thiour_desulf"/>
    <property type="match status" value="1"/>
</dbReference>
<reference evidence="2" key="1">
    <citation type="journal article" date="2019" name="Int. J. Syst. Evol. Microbiol.">
        <title>The Global Catalogue of Microorganisms (GCM) 10K type strain sequencing project: providing services to taxonomists for standard genome sequencing and annotation.</title>
        <authorList>
            <consortium name="The Broad Institute Genomics Platform"/>
            <consortium name="The Broad Institute Genome Sequencing Center for Infectious Disease"/>
            <person name="Wu L."/>
            <person name="Ma J."/>
        </authorList>
    </citation>
    <scope>NUCLEOTIDE SEQUENCE [LARGE SCALE GENOMIC DNA]</scope>
    <source>
        <strain evidence="2">CCUG 49452</strain>
    </source>
</reference>
<organism evidence="1 2">
    <name type="scientific">Giesbergeria sinuosa</name>
    <dbReference type="NCBI Taxonomy" id="80883"/>
    <lineage>
        <taxon>Bacteria</taxon>
        <taxon>Pseudomonadati</taxon>
        <taxon>Pseudomonadota</taxon>
        <taxon>Betaproteobacteria</taxon>
        <taxon>Burkholderiales</taxon>
        <taxon>Comamonadaceae</taxon>
        <taxon>Giesbergeria</taxon>
    </lineage>
</organism>
<dbReference type="PANTHER" id="PTHR30087">
    <property type="entry name" value="INNER MEMBRANE PROTEIN"/>
    <property type="match status" value="1"/>
</dbReference>
<accession>A0ABV9QB58</accession>
<dbReference type="EMBL" id="JBHSHJ010000003">
    <property type="protein sequence ID" value="MFC4788295.1"/>
    <property type="molecule type" value="Genomic_DNA"/>
</dbReference>
<dbReference type="RefSeq" id="WP_382430595.1">
    <property type="nucleotide sequence ID" value="NZ_JBHSHJ010000003.1"/>
</dbReference>